<dbReference type="EMBL" id="CP159290">
    <property type="protein sequence ID" value="XCH28283.1"/>
    <property type="molecule type" value="Genomic_DNA"/>
</dbReference>
<dbReference type="InterPro" id="IPR036514">
    <property type="entry name" value="SGNH_hydro_sf"/>
</dbReference>
<feature type="transmembrane region" description="Helical" evidence="8">
    <location>
        <begin position="176"/>
        <end position="194"/>
    </location>
</feature>
<dbReference type="Gene3D" id="3.40.50.1110">
    <property type="entry name" value="SGNH hydrolase"/>
    <property type="match status" value="1"/>
</dbReference>
<sequence length="649" mass="69309">MTITRSMVGAPAGVVDVVPSRSAGHHDDVPLASTYYRAIDGLRGVAVLSVVVYHTGLYEAGLFGVDVFMVLSGFLITLTLLRERSRRGRVGLGAFYRRRAKRLIVPLLVVLGASALAVAQLGRATDADVFARQGLASLLYLANWEQILRGDAYWDATGGVPGPLAHMWSLSITEQFYLVWPPLLVLILLLVPAWRRVPVVVGTLAGALAVVTGFATALLYDGTNADALYLGTHTHGSALAVGAVVAALVADGARRAAGVRTRRQRIPSWCGGLLSAVLLTALVVVSVLTPSYREPWLYASGGLTVVALLVGLLVLSLTREDTVVARALGAAPLVGIGKFSYSLYLVHVPVLWALSKSLPDPRPIVLLIVGLPLSIVLAAFLHHIIGEPARLRRWSRAGVTVFTALAVVVVGGVAVVPRLVDSTQGEGARRVLVVGDSLGHDVADALVLYAPGQFTVTDAAFDGCGIFGQDTSRSAESDVDQDPGAGCNPWEPRWAAAVDEHDPDVVVVTLGWDATRMQLDGRWMDACSAEYAAHYDRQLEVAHEVLTSGRDGRQVLFTSSRRHTNVVTPAWAECHTAQLRAFAEDHADVHVLELDEQVCRDDACIQETPEGDAVYLDTVHFTRAGLAWIAPWVAAEIDAVTAEQGDGDA</sequence>
<keyword evidence="2" id="KW-1003">Cell membrane</keyword>
<keyword evidence="7 11" id="KW-0012">Acyltransferase</keyword>
<dbReference type="RefSeq" id="WP_353706861.1">
    <property type="nucleotide sequence ID" value="NZ_CP159290.1"/>
</dbReference>
<evidence type="ECO:0000259" key="9">
    <source>
        <dbReference type="Pfam" id="PF01757"/>
    </source>
</evidence>
<dbReference type="SUPFAM" id="SSF52266">
    <property type="entry name" value="SGNH hydrolase"/>
    <property type="match status" value="1"/>
</dbReference>
<comment type="subcellular location">
    <subcellularLocation>
        <location evidence="1">Cell membrane</location>
        <topology evidence="1">Multi-pass membrane protein</topology>
    </subcellularLocation>
</comment>
<accession>A0AAU8FXR5</accession>
<evidence type="ECO:0000256" key="8">
    <source>
        <dbReference type="SAM" id="Phobius"/>
    </source>
</evidence>
<gene>
    <name evidence="11" type="ORF">ABRQ22_11765</name>
</gene>
<evidence type="ECO:0000256" key="4">
    <source>
        <dbReference type="ARBA" id="ARBA00022692"/>
    </source>
</evidence>
<evidence type="ECO:0000256" key="6">
    <source>
        <dbReference type="ARBA" id="ARBA00023136"/>
    </source>
</evidence>
<reference evidence="11" key="1">
    <citation type="submission" date="2024-06" db="EMBL/GenBank/DDBJ databases">
        <title>Complete genome sequence of the cellulolytic actinobacterium, Cellulosimicrobium ES-005.</title>
        <authorList>
            <person name="Matthews C.T."/>
            <person name="Underwood K.D."/>
            <person name="Ghanchi K.M."/>
            <person name="Fields S.D."/>
            <person name="Gardner S.G."/>
        </authorList>
    </citation>
    <scope>NUCLEOTIDE SEQUENCE</scope>
    <source>
        <strain evidence="11">ES-005</strain>
    </source>
</reference>
<dbReference type="AlphaFoldDB" id="A0AAU8FXR5"/>
<feature type="transmembrane region" description="Helical" evidence="8">
    <location>
        <begin position="364"/>
        <end position="385"/>
    </location>
</feature>
<feature type="transmembrane region" description="Helical" evidence="8">
    <location>
        <begin position="102"/>
        <end position="122"/>
    </location>
</feature>
<dbReference type="InterPro" id="IPR050879">
    <property type="entry name" value="Acyltransferase_3"/>
</dbReference>
<feature type="domain" description="Acyltransferase 3" evidence="9">
    <location>
        <begin position="37"/>
        <end position="381"/>
    </location>
</feature>
<dbReference type="InterPro" id="IPR043968">
    <property type="entry name" value="SGNH"/>
</dbReference>
<evidence type="ECO:0000256" key="7">
    <source>
        <dbReference type="ARBA" id="ARBA00023315"/>
    </source>
</evidence>
<dbReference type="GO" id="GO:0009103">
    <property type="term" value="P:lipopolysaccharide biosynthetic process"/>
    <property type="evidence" value="ECO:0007669"/>
    <property type="project" value="TreeGrafter"/>
</dbReference>
<dbReference type="Pfam" id="PF19040">
    <property type="entry name" value="SGNH"/>
    <property type="match status" value="1"/>
</dbReference>
<feature type="transmembrane region" description="Helical" evidence="8">
    <location>
        <begin position="232"/>
        <end position="250"/>
    </location>
</feature>
<dbReference type="InterPro" id="IPR002656">
    <property type="entry name" value="Acyl_transf_3_dom"/>
</dbReference>
<protein>
    <submittedName>
        <fullName evidence="11">Acyltransferase family protein</fullName>
    </submittedName>
</protein>
<evidence type="ECO:0000256" key="2">
    <source>
        <dbReference type="ARBA" id="ARBA00022475"/>
    </source>
</evidence>
<evidence type="ECO:0000259" key="10">
    <source>
        <dbReference type="Pfam" id="PF19040"/>
    </source>
</evidence>
<evidence type="ECO:0000256" key="3">
    <source>
        <dbReference type="ARBA" id="ARBA00022679"/>
    </source>
</evidence>
<feature type="transmembrane region" description="Helical" evidence="8">
    <location>
        <begin position="199"/>
        <end position="220"/>
    </location>
</feature>
<feature type="transmembrane region" description="Helical" evidence="8">
    <location>
        <begin position="271"/>
        <end position="290"/>
    </location>
</feature>
<dbReference type="GO" id="GO:0005886">
    <property type="term" value="C:plasma membrane"/>
    <property type="evidence" value="ECO:0007669"/>
    <property type="project" value="UniProtKB-SubCell"/>
</dbReference>
<evidence type="ECO:0000313" key="11">
    <source>
        <dbReference type="EMBL" id="XCH28283.1"/>
    </source>
</evidence>
<proteinExistence type="predicted"/>
<dbReference type="Pfam" id="PF01757">
    <property type="entry name" value="Acyl_transf_3"/>
    <property type="match status" value="1"/>
</dbReference>
<dbReference type="PANTHER" id="PTHR23028">
    <property type="entry name" value="ACETYLTRANSFERASE"/>
    <property type="match status" value="1"/>
</dbReference>
<name>A0AAU8FXR5_9MICO</name>
<feature type="transmembrane region" description="Helical" evidence="8">
    <location>
        <begin position="397"/>
        <end position="420"/>
    </location>
</feature>
<feature type="domain" description="SGNH" evidence="10">
    <location>
        <begin position="425"/>
        <end position="632"/>
    </location>
</feature>
<evidence type="ECO:0000256" key="5">
    <source>
        <dbReference type="ARBA" id="ARBA00022989"/>
    </source>
</evidence>
<feature type="transmembrane region" description="Helical" evidence="8">
    <location>
        <begin position="296"/>
        <end position="316"/>
    </location>
</feature>
<dbReference type="PANTHER" id="PTHR23028:SF53">
    <property type="entry name" value="ACYL_TRANSF_3 DOMAIN-CONTAINING PROTEIN"/>
    <property type="match status" value="1"/>
</dbReference>
<keyword evidence="4 8" id="KW-0812">Transmembrane</keyword>
<organism evidence="11">
    <name type="scientific">Cellulosimicrobium sp. ES-005</name>
    <dbReference type="NCBI Taxonomy" id="3163031"/>
    <lineage>
        <taxon>Bacteria</taxon>
        <taxon>Bacillati</taxon>
        <taxon>Actinomycetota</taxon>
        <taxon>Actinomycetes</taxon>
        <taxon>Micrococcales</taxon>
        <taxon>Promicromonosporaceae</taxon>
        <taxon>Cellulosimicrobium</taxon>
    </lineage>
</organism>
<keyword evidence="3" id="KW-0808">Transferase</keyword>
<dbReference type="GO" id="GO:0016747">
    <property type="term" value="F:acyltransferase activity, transferring groups other than amino-acyl groups"/>
    <property type="evidence" value="ECO:0007669"/>
    <property type="project" value="InterPro"/>
</dbReference>
<keyword evidence="5 8" id="KW-1133">Transmembrane helix</keyword>
<feature type="transmembrane region" description="Helical" evidence="8">
    <location>
        <begin position="323"/>
        <end position="344"/>
    </location>
</feature>
<evidence type="ECO:0000256" key="1">
    <source>
        <dbReference type="ARBA" id="ARBA00004651"/>
    </source>
</evidence>
<feature type="transmembrane region" description="Helical" evidence="8">
    <location>
        <begin position="60"/>
        <end position="81"/>
    </location>
</feature>
<keyword evidence="6 8" id="KW-0472">Membrane</keyword>